<evidence type="ECO:0000313" key="1">
    <source>
        <dbReference type="EMBL" id="MBT9431965.1"/>
    </source>
</evidence>
<dbReference type="EMBL" id="JAFJYC010000001">
    <property type="protein sequence ID" value="MBT9431965.1"/>
    <property type="molecule type" value="Genomic_DNA"/>
</dbReference>
<keyword evidence="2" id="KW-1185">Reference proteome</keyword>
<sequence>MAGCPVPRWSVSDGMVSRAAVVWCPMAGCPVPQWSVPDGDSVPRCALGMPFRL</sequence>
<reference evidence="1 2" key="1">
    <citation type="journal article" date="2021" name="Genome Biol. Evol.">
        <title>The evolution of interdependence in a four-way mealybug symbiosis.</title>
        <authorList>
            <person name="Garber A.I."/>
            <person name="Kupper M."/>
            <person name="Laetsch D.R."/>
            <person name="Weldon S.R."/>
            <person name="Ladinsky M.S."/>
            <person name="Bjorkman P.J."/>
            <person name="McCutcheon J.P."/>
        </authorList>
    </citation>
    <scope>NUCLEOTIDE SEQUENCE [LARGE SCALE GENOMIC DNA]</scope>
    <source>
        <strain evidence="1">SOD</strain>
    </source>
</reference>
<comment type="caution">
    <text evidence="1">The sequence shown here is derived from an EMBL/GenBank/DDBJ whole genome shotgun (WGS) entry which is preliminary data.</text>
</comment>
<gene>
    <name evidence="1" type="ORF">JZM24_07130</name>
</gene>
<protein>
    <submittedName>
        <fullName evidence="1">Uncharacterized protein</fullName>
    </submittedName>
</protein>
<dbReference type="RefSeq" id="WP_215669159.1">
    <property type="nucleotide sequence ID" value="NZ_JAFJYC010000001.1"/>
</dbReference>
<evidence type="ECO:0000313" key="2">
    <source>
        <dbReference type="Proteomes" id="UP000811282"/>
    </source>
</evidence>
<dbReference type="Proteomes" id="UP000811282">
    <property type="component" value="Unassembled WGS sequence"/>
</dbReference>
<name>A0ABS5YAD2_9GAMM</name>
<accession>A0ABS5YAD2</accession>
<organism evidence="1 2">
    <name type="scientific">Candidatus Sodalis endolongispinus</name>
    <dbReference type="NCBI Taxonomy" id="2812662"/>
    <lineage>
        <taxon>Bacteria</taxon>
        <taxon>Pseudomonadati</taxon>
        <taxon>Pseudomonadota</taxon>
        <taxon>Gammaproteobacteria</taxon>
        <taxon>Enterobacterales</taxon>
        <taxon>Bruguierivoracaceae</taxon>
        <taxon>Sodalis</taxon>
    </lineage>
</organism>
<proteinExistence type="predicted"/>